<dbReference type="STRING" id="357804.Ping_0831"/>
<dbReference type="EMBL" id="CP000510">
    <property type="protein sequence ID" value="ABM02674.1"/>
    <property type="molecule type" value="Genomic_DNA"/>
</dbReference>
<dbReference type="KEGG" id="pin:Ping_0831"/>
<dbReference type="eggNOG" id="ENOG5033JKV">
    <property type="taxonomic scope" value="Bacteria"/>
</dbReference>
<evidence type="ECO:0000313" key="1">
    <source>
        <dbReference type="EMBL" id="ABM02674.1"/>
    </source>
</evidence>
<evidence type="ECO:0008006" key="3">
    <source>
        <dbReference type="Google" id="ProtNLM"/>
    </source>
</evidence>
<dbReference type="AlphaFoldDB" id="A1ST59"/>
<name>A1ST59_PSYIN</name>
<accession>A1ST59</accession>
<sequence length="108" mass="12097">MDSIILIAQQIAKEGKQPNTALIKARLPKNVPLPTIIQGLKMWINDPHKVINIPTEVTASENLDSNTTIETLIDTKINQAIAPLIKQVELLTKQLVDLKKQLKIQEKE</sequence>
<dbReference type="HOGENOM" id="CLU_2289277_0_0_6"/>
<protein>
    <recommendedName>
        <fullName evidence="3">KfrA N-terminal DNA-binding domain-containing protein</fullName>
    </recommendedName>
</protein>
<reference evidence="1 2" key="1">
    <citation type="submission" date="2007-01" db="EMBL/GenBank/DDBJ databases">
        <title>Complete sequence of Psychromonas ingrahamii 37.</title>
        <authorList>
            <consortium name="US DOE Joint Genome Institute"/>
            <person name="Copeland A."/>
            <person name="Lucas S."/>
            <person name="Lapidus A."/>
            <person name="Barry K."/>
            <person name="Detter J.C."/>
            <person name="Glavina del Rio T."/>
            <person name="Hammon N."/>
            <person name="Israni S."/>
            <person name="Dalin E."/>
            <person name="Tice H."/>
            <person name="Pitluck S."/>
            <person name="Thompson L.S."/>
            <person name="Brettin T."/>
            <person name="Bruce D."/>
            <person name="Han C."/>
            <person name="Tapia R."/>
            <person name="Schmutz J."/>
            <person name="Larimer F."/>
            <person name="Land M."/>
            <person name="Hauser L."/>
            <person name="Kyrpides N."/>
            <person name="Ivanova N."/>
            <person name="Staley J."/>
            <person name="Richardson P."/>
        </authorList>
    </citation>
    <scope>NUCLEOTIDE SEQUENCE [LARGE SCALE GENOMIC DNA]</scope>
    <source>
        <strain evidence="1 2">37</strain>
    </source>
</reference>
<gene>
    <name evidence="1" type="ordered locus">Ping_0831</name>
</gene>
<keyword evidence="2" id="KW-1185">Reference proteome</keyword>
<evidence type="ECO:0000313" key="2">
    <source>
        <dbReference type="Proteomes" id="UP000000639"/>
    </source>
</evidence>
<dbReference type="RefSeq" id="WP_011769237.1">
    <property type="nucleotide sequence ID" value="NC_008709.1"/>
</dbReference>
<organism evidence="1 2">
    <name type="scientific">Psychromonas ingrahamii (strain DSM 17664 / CCUG 51855 / 37)</name>
    <dbReference type="NCBI Taxonomy" id="357804"/>
    <lineage>
        <taxon>Bacteria</taxon>
        <taxon>Pseudomonadati</taxon>
        <taxon>Pseudomonadota</taxon>
        <taxon>Gammaproteobacteria</taxon>
        <taxon>Alteromonadales</taxon>
        <taxon>Psychromonadaceae</taxon>
        <taxon>Psychromonas</taxon>
    </lineage>
</organism>
<proteinExistence type="predicted"/>
<dbReference type="Proteomes" id="UP000000639">
    <property type="component" value="Chromosome"/>
</dbReference>
<dbReference type="OrthoDB" id="6388136at2"/>